<dbReference type="AlphaFoldDB" id="A0A173VGD3"/>
<dbReference type="EMBL" id="CYXP01000007">
    <property type="protein sequence ID" value="CUN26124.1"/>
    <property type="molecule type" value="Genomic_DNA"/>
</dbReference>
<dbReference type="Proteomes" id="UP000095591">
    <property type="component" value="Unassembled WGS sequence"/>
</dbReference>
<accession>A0A173VGD3</accession>
<name>A0A173VGD3_PARDI</name>
<proteinExistence type="predicted"/>
<organism evidence="1 2">
    <name type="scientific">Parabacteroides distasonis</name>
    <dbReference type="NCBI Taxonomy" id="823"/>
    <lineage>
        <taxon>Bacteria</taxon>
        <taxon>Pseudomonadati</taxon>
        <taxon>Bacteroidota</taxon>
        <taxon>Bacteroidia</taxon>
        <taxon>Bacteroidales</taxon>
        <taxon>Tannerellaceae</taxon>
        <taxon>Parabacteroides</taxon>
    </lineage>
</organism>
<evidence type="ECO:0000313" key="1">
    <source>
        <dbReference type="EMBL" id="CUN26124.1"/>
    </source>
</evidence>
<dbReference type="RefSeq" id="WP_157355098.1">
    <property type="nucleotide sequence ID" value="NZ_CYXP01000007.1"/>
</dbReference>
<protein>
    <submittedName>
        <fullName evidence="1">Uncharacterized protein</fullName>
    </submittedName>
</protein>
<gene>
    <name evidence="1" type="ORF">ERS852429_03012</name>
</gene>
<evidence type="ECO:0000313" key="2">
    <source>
        <dbReference type="Proteomes" id="UP000095591"/>
    </source>
</evidence>
<reference evidence="1 2" key="1">
    <citation type="submission" date="2015-09" db="EMBL/GenBank/DDBJ databases">
        <authorList>
            <consortium name="Pathogen Informatics"/>
        </authorList>
    </citation>
    <scope>NUCLEOTIDE SEQUENCE [LARGE SCALE GENOMIC DNA]</scope>
    <source>
        <strain evidence="1 2">2789STDY5608872</strain>
    </source>
</reference>
<sequence>MAKKKDEQEKVKCGECVNGKPHKGLAVWCKVLNTGRVANSLRFCDVFKRKL</sequence>